<organism evidence="1 2">
    <name type="scientific">Popillia japonica</name>
    <name type="common">Japanese beetle</name>
    <dbReference type="NCBI Taxonomy" id="7064"/>
    <lineage>
        <taxon>Eukaryota</taxon>
        <taxon>Metazoa</taxon>
        <taxon>Ecdysozoa</taxon>
        <taxon>Arthropoda</taxon>
        <taxon>Hexapoda</taxon>
        <taxon>Insecta</taxon>
        <taxon>Pterygota</taxon>
        <taxon>Neoptera</taxon>
        <taxon>Endopterygota</taxon>
        <taxon>Coleoptera</taxon>
        <taxon>Polyphaga</taxon>
        <taxon>Scarabaeiformia</taxon>
        <taxon>Scarabaeidae</taxon>
        <taxon>Rutelinae</taxon>
        <taxon>Popillia</taxon>
    </lineage>
</organism>
<evidence type="ECO:0000313" key="2">
    <source>
        <dbReference type="Proteomes" id="UP001458880"/>
    </source>
</evidence>
<name>A0AAW1KGJ6_POPJA</name>
<keyword evidence="2" id="KW-1185">Reference proteome</keyword>
<protein>
    <submittedName>
        <fullName evidence="1">Uncharacterized protein</fullName>
    </submittedName>
</protein>
<sequence>MEPFDVNGQDVKELIHNEIQDNADNIFLFHLFLSLDSLRRICFRIPTSSSSTLCCIPLDVSMNLQSLEIASDFPSKIRKTNPNTIDSDTIGRRVEWCPILHKCRRVVTITGSGLAASD</sequence>
<dbReference type="EMBL" id="JASPKY010000239">
    <property type="protein sequence ID" value="KAK9717527.1"/>
    <property type="molecule type" value="Genomic_DNA"/>
</dbReference>
<comment type="caution">
    <text evidence="1">The sequence shown here is derived from an EMBL/GenBank/DDBJ whole genome shotgun (WGS) entry which is preliminary data.</text>
</comment>
<proteinExistence type="predicted"/>
<reference evidence="1 2" key="1">
    <citation type="journal article" date="2024" name="BMC Genomics">
        <title>De novo assembly and annotation of Popillia japonica's genome with initial clues to its potential as an invasive pest.</title>
        <authorList>
            <person name="Cucini C."/>
            <person name="Boschi S."/>
            <person name="Funari R."/>
            <person name="Cardaioli E."/>
            <person name="Iannotti N."/>
            <person name="Marturano G."/>
            <person name="Paoli F."/>
            <person name="Bruttini M."/>
            <person name="Carapelli A."/>
            <person name="Frati F."/>
            <person name="Nardi F."/>
        </authorList>
    </citation>
    <scope>NUCLEOTIDE SEQUENCE [LARGE SCALE GENOMIC DNA]</scope>
    <source>
        <strain evidence="1">DMR45628</strain>
    </source>
</reference>
<evidence type="ECO:0000313" key="1">
    <source>
        <dbReference type="EMBL" id="KAK9717527.1"/>
    </source>
</evidence>
<gene>
    <name evidence="1" type="ORF">QE152_g23683</name>
</gene>
<dbReference type="AlphaFoldDB" id="A0AAW1KGJ6"/>
<dbReference type="Proteomes" id="UP001458880">
    <property type="component" value="Unassembled WGS sequence"/>
</dbReference>
<accession>A0AAW1KGJ6</accession>